<feature type="region of interest" description="Disordered" evidence="1">
    <location>
        <begin position="259"/>
        <end position="316"/>
    </location>
</feature>
<dbReference type="GO" id="GO:0005739">
    <property type="term" value="C:mitochondrion"/>
    <property type="evidence" value="ECO:0007669"/>
    <property type="project" value="TreeGrafter"/>
</dbReference>
<comment type="caution">
    <text evidence="2">The sequence shown here is derived from an EMBL/GenBank/DDBJ whole genome shotgun (WGS) entry which is preliminary data.</text>
</comment>
<dbReference type="EMBL" id="LSMT01000004">
    <property type="protein sequence ID" value="PFX34473.1"/>
    <property type="molecule type" value="Genomic_DNA"/>
</dbReference>
<dbReference type="GO" id="GO:0016324">
    <property type="term" value="C:apical plasma membrane"/>
    <property type="evidence" value="ECO:0007669"/>
    <property type="project" value="TreeGrafter"/>
</dbReference>
<evidence type="ECO:0000256" key="1">
    <source>
        <dbReference type="SAM" id="MobiDB-lite"/>
    </source>
</evidence>
<dbReference type="PANTHER" id="PTHR14938">
    <property type="entry name" value="HCLS1-ASSOCIATED PROTEIN X-1"/>
    <property type="match status" value="1"/>
</dbReference>
<dbReference type="GO" id="GO:0030833">
    <property type="term" value="P:regulation of actin filament polymerization"/>
    <property type="evidence" value="ECO:0007669"/>
    <property type="project" value="TreeGrafter"/>
</dbReference>
<proteinExistence type="predicted"/>
<accession>A0A2B4SZG0</accession>
<dbReference type="InterPro" id="IPR017248">
    <property type="entry name" value="HAX-1"/>
</dbReference>
<organism evidence="2 3">
    <name type="scientific">Stylophora pistillata</name>
    <name type="common">Smooth cauliflower coral</name>
    <dbReference type="NCBI Taxonomy" id="50429"/>
    <lineage>
        <taxon>Eukaryota</taxon>
        <taxon>Metazoa</taxon>
        <taxon>Cnidaria</taxon>
        <taxon>Anthozoa</taxon>
        <taxon>Hexacorallia</taxon>
        <taxon>Scleractinia</taxon>
        <taxon>Astrocoeniina</taxon>
        <taxon>Pocilloporidae</taxon>
        <taxon>Stylophora</taxon>
    </lineage>
</organism>
<feature type="region of interest" description="Disordered" evidence="1">
    <location>
        <begin position="206"/>
        <end position="225"/>
    </location>
</feature>
<keyword evidence="3" id="KW-1185">Reference proteome</keyword>
<reference evidence="3" key="1">
    <citation type="journal article" date="2017" name="bioRxiv">
        <title>Comparative analysis of the genomes of Stylophora pistillata and Acropora digitifera provides evidence for extensive differences between species of corals.</title>
        <authorList>
            <person name="Voolstra C.R."/>
            <person name="Li Y."/>
            <person name="Liew Y.J."/>
            <person name="Baumgarten S."/>
            <person name="Zoccola D."/>
            <person name="Flot J.-F."/>
            <person name="Tambutte S."/>
            <person name="Allemand D."/>
            <person name="Aranda M."/>
        </authorList>
    </citation>
    <scope>NUCLEOTIDE SEQUENCE [LARGE SCALE GENOMIC DNA]</scope>
</reference>
<feature type="compositionally biased region" description="Acidic residues" evidence="1">
    <location>
        <begin position="269"/>
        <end position="278"/>
    </location>
</feature>
<dbReference type="Proteomes" id="UP000225706">
    <property type="component" value="Unassembled WGS sequence"/>
</dbReference>
<evidence type="ECO:0000313" key="3">
    <source>
        <dbReference type="Proteomes" id="UP000225706"/>
    </source>
</evidence>
<dbReference type="PANTHER" id="PTHR14938:SF2">
    <property type="entry name" value="HCLS1-ASSOCIATED PROTEIN X-1"/>
    <property type="match status" value="1"/>
</dbReference>
<dbReference type="GO" id="GO:0016529">
    <property type="term" value="C:sarcoplasmic reticulum"/>
    <property type="evidence" value="ECO:0007669"/>
    <property type="project" value="TreeGrafter"/>
</dbReference>
<dbReference type="AlphaFoldDB" id="A0A2B4SZG0"/>
<name>A0A2B4SZG0_STYPI</name>
<feature type="compositionally biased region" description="Basic and acidic residues" evidence="1">
    <location>
        <begin position="279"/>
        <end position="292"/>
    </location>
</feature>
<gene>
    <name evidence="2" type="ORF">AWC38_SpisGene589</name>
</gene>
<evidence type="ECO:0000313" key="2">
    <source>
        <dbReference type="EMBL" id="PFX34473.1"/>
    </source>
</evidence>
<dbReference type="GO" id="GO:0015629">
    <property type="term" value="C:actin cytoskeleton"/>
    <property type="evidence" value="ECO:0007669"/>
    <property type="project" value="TreeGrafter"/>
</dbReference>
<dbReference type="GO" id="GO:0030136">
    <property type="term" value="C:clathrin-coated vesicle"/>
    <property type="evidence" value="ECO:0007669"/>
    <property type="project" value="TreeGrafter"/>
</dbReference>
<feature type="compositionally biased region" description="Low complexity" evidence="1">
    <location>
        <begin position="213"/>
        <end position="223"/>
    </location>
</feature>
<protein>
    <recommendedName>
        <fullName evidence="4">HCLS1-associated protein X-1</fullName>
    </recommendedName>
</protein>
<sequence length="335" mass="38325">MPSITDIFRLLFGSSKERLDTNELPRDIQQDFDNLYGRKTVPHWEVEHPDYHEEWIIYDGHNPEQGGLEHFFHSSQSDFLQEFDQMFQNIFGRFLGDFNLPSQAIPPRSHSEGPQENIFQHPKSLRDRMLKGPDTSQGNDNLDDQLGGSQLDGHLSPPSSSMFGDFWRLPFAGLRYPDQRADVDLDSQVEMGTHSLDDILAQKENDQGGWHISPSSSSSSFSSVTIVDSDGISETKTTRRDYNGEEEVTITRRIGDQLHTVTRRKDSSGNEETEEDTVNIDRGRRGRHDFNEKWQNSKRSGESFPHLSDGSASNPQSSLFSIVESLMEDFFPRRR</sequence>
<dbReference type="OrthoDB" id="5562606at2759"/>
<feature type="region of interest" description="Disordered" evidence="1">
    <location>
        <begin position="127"/>
        <end position="157"/>
    </location>
</feature>
<dbReference type="GO" id="GO:0043066">
    <property type="term" value="P:negative regulation of apoptotic process"/>
    <property type="evidence" value="ECO:0007669"/>
    <property type="project" value="InterPro"/>
</dbReference>
<evidence type="ECO:0008006" key="4">
    <source>
        <dbReference type="Google" id="ProtNLM"/>
    </source>
</evidence>